<dbReference type="InterPro" id="IPR013094">
    <property type="entry name" value="AB_hydrolase_3"/>
</dbReference>
<dbReference type="Gene3D" id="3.40.50.1820">
    <property type="entry name" value="alpha/beta hydrolase"/>
    <property type="match status" value="1"/>
</dbReference>
<evidence type="ECO:0000313" key="3">
    <source>
        <dbReference type="EMBL" id="RYC79264.1"/>
    </source>
</evidence>
<gene>
    <name evidence="3" type="ORF">BFJ63_vAg17859</name>
</gene>
<organism evidence="3 4">
    <name type="scientific">Fusarium oxysporum f. sp. narcissi</name>
    <dbReference type="NCBI Taxonomy" id="451672"/>
    <lineage>
        <taxon>Eukaryota</taxon>
        <taxon>Fungi</taxon>
        <taxon>Dikarya</taxon>
        <taxon>Ascomycota</taxon>
        <taxon>Pezizomycotina</taxon>
        <taxon>Sordariomycetes</taxon>
        <taxon>Hypocreomycetidae</taxon>
        <taxon>Hypocreales</taxon>
        <taxon>Nectriaceae</taxon>
        <taxon>Fusarium</taxon>
        <taxon>Fusarium oxysporum species complex</taxon>
    </lineage>
</organism>
<dbReference type="Proteomes" id="UP000290540">
    <property type="component" value="Unassembled WGS sequence"/>
</dbReference>
<dbReference type="Pfam" id="PF07859">
    <property type="entry name" value="Abhydrolase_3"/>
    <property type="match status" value="1"/>
</dbReference>
<evidence type="ECO:0000256" key="1">
    <source>
        <dbReference type="SAM" id="MobiDB-lite"/>
    </source>
</evidence>
<dbReference type="InterPro" id="IPR029058">
    <property type="entry name" value="AB_hydrolase_fold"/>
</dbReference>
<dbReference type="InterPro" id="IPR050466">
    <property type="entry name" value="Carboxylest/Gibb_receptor"/>
</dbReference>
<feature type="domain" description="Alpha/beta hydrolase fold-3" evidence="2">
    <location>
        <begin position="42"/>
        <end position="174"/>
    </location>
</feature>
<evidence type="ECO:0000259" key="2">
    <source>
        <dbReference type="Pfam" id="PF07859"/>
    </source>
</evidence>
<dbReference type="PANTHER" id="PTHR23024:SF339">
    <property type="entry name" value="ALPHA_BETA HYDROLASE FOLD-3 DOMAIN-CONTAINING PROTEIN"/>
    <property type="match status" value="1"/>
</dbReference>
<dbReference type="EMBL" id="MQTW01000707">
    <property type="protein sequence ID" value="RYC79264.1"/>
    <property type="molecule type" value="Genomic_DNA"/>
</dbReference>
<evidence type="ECO:0000313" key="4">
    <source>
        <dbReference type="Proteomes" id="UP000290540"/>
    </source>
</evidence>
<feature type="region of interest" description="Disordered" evidence="1">
    <location>
        <begin position="292"/>
        <end position="316"/>
    </location>
</feature>
<accession>A0A4Q2UYT8</accession>
<dbReference type="GO" id="GO:0016787">
    <property type="term" value="F:hydrolase activity"/>
    <property type="evidence" value="ECO:0007669"/>
    <property type="project" value="InterPro"/>
</dbReference>
<dbReference type="PANTHER" id="PTHR23024">
    <property type="entry name" value="ARYLACETAMIDE DEACETYLASE"/>
    <property type="match status" value="1"/>
</dbReference>
<protein>
    <recommendedName>
        <fullName evidence="2">Alpha/beta hydrolase fold-3 domain-containing protein</fullName>
    </recommendedName>
</protein>
<name>A0A4Q2UYT8_FUSOX</name>
<proteinExistence type="predicted"/>
<reference evidence="3 4" key="1">
    <citation type="submission" date="2016-12" db="EMBL/GenBank/DDBJ databases">
        <title>Draft genome sequence of Fusarium oxysporum causing rot on Narcissus.</title>
        <authorList>
            <person name="Armitage A.D."/>
            <person name="Taylor A."/>
            <person name="Clarkson J.P."/>
            <person name="Harrison R.J."/>
            <person name="Jackson A.C."/>
        </authorList>
    </citation>
    <scope>NUCLEOTIDE SEQUENCE [LARGE SCALE GENOMIC DNA]</scope>
    <source>
        <strain evidence="3 4">N139</strain>
    </source>
</reference>
<dbReference type="SUPFAM" id="SSF53474">
    <property type="entry name" value="alpha/beta-Hydrolases"/>
    <property type="match status" value="1"/>
</dbReference>
<feature type="compositionally biased region" description="Basic and acidic residues" evidence="1">
    <location>
        <begin position="305"/>
        <end position="316"/>
    </location>
</feature>
<dbReference type="AlphaFoldDB" id="A0A4Q2UYT8"/>
<sequence length="316" mass="35301">MSSIKCESFHEFEESYKTVNDCEIKASLFVPKQISKKVLPILVHFHGGGLVMGDKNYFPWWATWLVQLAEKHEAVIVSPNYRLIPEATVSDVLQDLESFWTWLPEYLPSQVRMKFGNVRLDMQNILVAGESAGGYLALQSAFLYPDAGISAAICQYGTMLFNPEFVLKPCTEEEAEIVPEQLVDEHLQSIKPGAVRSSSVGDDALRLSAAFVQHGRYDGFLGENPYIFLEAAEKYAAVVPPIWLIQGTEDSTVSLWHMFITKQVLTAKGAGRIVPSAHRLFEPTYTADKSMLQSRTRRPWIRPSSDTEHGVGEGGS</sequence>
<comment type="caution">
    <text evidence="3">The sequence shown here is derived from an EMBL/GenBank/DDBJ whole genome shotgun (WGS) entry which is preliminary data.</text>
</comment>